<keyword evidence="4" id="KW-0496">Mitochondrion</keyword>
<dbReference type="PANTHER" id="PTHR14407">
    <property type="entry name" value="HERMANSKY-PUDLAK SYNDROME 4 PROTEIN LIGHT-EAR PROTEIN-RELATED"/>
    <property type="match status" value="1"/>
</dbReference>
<dbReference type="GO" id="GO:1903232">
    <property type="term" value="P:melanosome assembly"/>
    <property type="evidence" value="ECO:0007669"/>
    <property type="project" value="TreeGrafter"/>
</dbReference>
<dbReference type="GO" id="GO:0031410">
    <property type="term" value="C:cytoplasmic vesicle"/>
    <property type="evidence" value="ECO:0007669"/>
    <property type="project" value="TreeGrafter"/>
</dbReference>
<dbReference type="Pfam" id="PF19033">
    <property type="entry name" value="Intu_longin_3"/>
    <property type="match status" value="1"/>
</dbReference>
<evidence type="ECO:0000256" key="1">
    <source>
        <dbReference type="ARBA" id="ARBA00004273"/>
    </source>
</evidence>
<evidence type="ECO:0000256" key="5">
    <source>
        <dbReference type="ARBA" id="ARBA00023136"/>
    </source>
</evidence>
<dbReference type="Proteomes" id="UP001152803">
    <property type="component" value="Unassembled WGS sequence"/>
</dbReference>
<feature type="domain" description="CCZ1/INTU/HPS4 third Longin" evidence="8">
    <location>
        <begin position="689"/>
        <end position="785"/>
    </location>
</feature>
<feature type="compositionally biased region" description="Basic and acidic residues" evidence="6">
    <location>
        <begin position="513"/>
        <end position="522"/>
    </location>
</feature>
<sequence>MKMASFGRISQALYRSTLTQTRRQLSAAVHGEEHQAARTWKILTFVVALPGVAVCMLNTYLKMQHHSHENPEFIPYSHLRIRSKRFPWASQTGSRGESTLIFDHYGDKEGDGKVRSEGGRTGLPLRDESVFSNLMAEAATPDPRWCSYFFLYDGSKVKEEGDPTRAGICYFYPKETPLDQQELLCGQLAGVCRCVSELSCSPVRLLRMHRRKFAICTRGDFLWALGCAVDIPDISIHGFLEQLIGLFCFYNGPVRESYQLCSKEELATQWGKYLSHLQGGATELHHIFSSLRTIDSTHIDPLLLLKAALILQACQRCPLVLAGCILYCGRVVSTQMPPDLTAKVLVQETEELKGLADGVTNSNPPSSSQTAIAVFLTPSELLALRCPPVDWACRSHCLPLQVNHIKKSRLLSRTLSDTPAPEPQLPSLDTACRTPDSRQTAPCSTPSSVSDQMHFSPSPSLSAFGDASSSPDHSGSCDRILANGTLQLGLLNASEGQEQDEEIFGTPLSAPHRMGENGEDCRSQGGGCEDDSSKQQGGCGEDGQAANREPGSEPQGARHTSDEEQLEQKGGREEEDSGGKREQIDRNAEHRGRARRAYSEEPGKNERIQGGKTPTCTSTLGVQQPPLVAMALYQHRVRGLVLALLVEPKFQSDAAAKEEVHHSSLASLNGLEAHLRSTRAVTPGPPGGYTFAHYDCLQNTLTTNLSGGAGGPLERSFVRATSLLHSHFSQAVTLQEAIVRNAGSAVYGTRSTAQETYFLQQGATARNSGVPNPQDSAFSLPSKARHRLLKHGVNLL</sequence>
<evidence type="ECO:0000256" key="4">
    <source>
        <dbReference type="ARBA" id="ARBA00023128"/>
    </source>
</evidence>
<evidence type="ECO:0000259" key="8">
    <source>
        <dbReference type="Pfam" id="PF19033"/>
    </source>
</evidence>
<comment type="caution">
    <text evidence="9">The sequence shown here is derived from an EMBL/GenBank/DDBJ whole genome shotgun (WGS) entry which is preliminary data.</text>
</comment>
<dbReference type="GO" id="GO:0006605">
    <property type="term" value="P:protein targeting"/>
    <property type="evidence" value="ECO:0007669"/>
    <property type="project" value="TreeGrafter"/>
</dbReference>
<feature type="domain" description="CCZ1/INTU/HSP4 first Longin" evidence="7">
    <location>
        <begin position="147"/>
        <end position="252"/>
    </location>
</feature>
<reference evidence="9" key="1">
    <citation type="journal article" date="2023" name="Science">
        <title>Genome structures resolve the early diversification of teleost fishes.</title>
        <authorList>
            <person name="Parey E."/>
            <person name="Louis A."/>
            <person name="Montfort J."/>
            <person name="Bouchez O."/>
            <person name="Roques C."/>
            <person name="Iampietro C."/>
            <person name="Lluch J."/>
            <person name="Castinel A."/>
            <person name="Donnadieu C."/>
            <person name="Desvignes T."/>
            <person name="Floi Bucao C."/>
            <person name="Jouanno E."/>
            <person name="Wen M."/>
            <person name="Mejri S."/>
            <person name="Dirks R."/>
            <person name="Jansen H."/>
            <person name="Henkel C."/>
            <person name="Chen W.J."/>
            <person name="Zahm M."/>
            <person name="Cabau C."/>
            <person name="Klopp C."/>
            <person name="Thompson A.W."/>
            <person name="Robinson-Rechavi M."/>
            <person name="Braasch I."/>
            <person name="Lecointre G."/>
            <person name="Bobe J."/>
            <person name="Postlethwait J.H."/>
            <person name="Berthelot C."/>
            <person name="Roest Crollius H."/>
            <person name="Guiguen Y."/>
        </authorList>
    </citation>
    <scope>NUCLEOTIDE SEQUENCE</scope>
    <source>
        <strain evidence="9">Concon-B</strain>
    </source>
</reference>
<name>A0A9Q1D9D3_CONCO</name>
<feature type="compositionally biased region" description="Polar residues" evidence="6">
    <location>
        <begin position="437"/>
        <end position="473"/>
    </location>
</feature>
<dbReference type="GO" id="GO:0005765">
    <property type="term" value="C:lysosomal membrane"/>
    <property type="evidence" value="ECO:0007669"/>
    <property type="project" value="TreeGrafter"/>
</dbReference>
<evidence type="ECO:0008006" key="11">
    <source>
        <dbReference type="Google" id="ProtNLM"/>
    </source>
</evidence>
<comment type="subcellular location">
    <subcellularLocation>
        <location evidence="1">Mitochondrion inner membrane</location>
    </subcellularLocation>
</comment>
<dbReference type="SUPFAM" id="SSF81411">
    <property type="entry name" value="Mitochondrial cytochrome c oxidase subunit VIa"/>
    <property type="match status" value="1"/>
</dbReference>
<dbReference type="Pfam" id="PF02046">
    <property type="entry name" value="COX6A"/>
    <property type="match status" value="1"/>
</dbReference>
<dbReference type="Pfam" id="PF19031">
    <property type="entry name" value="Intu_longin_1"/>
    <property type="match status" value="1"/>
</dbReference>
<evidence type="ECO:0000313" key="9">
    <source>
        <dbReference type="EMBL" id="KAJ8263277.1"/>
    </source>
</evidence>
<proteinExistence type="predicted"/>
<feature type="compositionally biased region" description="Basic and acidic residues" evidence="6">
    <location>
        <begin position="559"/>
        <end position="609"/>
    </location>
</feature>
<dbReference type="GO" id="GO:0005085">
    <property type="term" value="F:guanyl-nucleotide exchange factor activity"/>
    <property type="evidence" value="ECO:0007669"/>
    <property type="project" value="TreeGrafter"/>
</dbReference>
<evidence type="ECO:0000259" key="7">
    <source>
        <dbReference type="Pfam" id="PF19031"/>
    </source>
</evidence>
<dbReference type="GO" id="GO:0016192">
    <property type="term" value="P:vesicle-mediated transport"/>
    <property type="evidence" value="ECO:0007669"/>
    <property type="project" value="InterPro"/>
</dbReference>
<dbReference type="InterPro" id="IPR043987">
    <property type="entry name" value="CCZ1/INTU/HSP4_longin_1"/>
</dbReference>
<dbReference type="AlphaFoldDB" id="A0A9Q1D9D3"/>
<evidence type="ECO:0000256" key="6">
    <source>
        <dbReference type="SAM" id="MobiDB-lite"/>
    </source>
</evidence>
<dbReference type="Gene3D" id="4.10.95.10">
    <property type="entry name" value="Cytochrome c oxidase, subunit VIa"/>
    <property type="match status" value="1"/>
</dbReference>
<accession>A0A9Q1D9D3</accession>
<evidence type="ECO:0000313" key="10">
    <source>
        <dbReference type="Proteomes" id="UP001152803"/>
    </source>
</evidence>
<dbReference type="InterPro" id="IPR036418">
    <property type="entry name" value="Cyt_c_oxidase_su6a_sf"/>
</dbReference>
<dbReference type="GO" id="GO:0031267">
    <property type="term" value="F:small GTPase binding"/>
    <property type="evidence" value="ECO:0007669"/>
    <property type="project" value="TreeGrafter"/>
</dbReference>
<evidence type="ECO:0000256" key="2">
    <source>
        <dbReference type="ARBA" id="ARBA00022792"/>
    </source>
</evidence>
<feature type="region of interest" description="Disordered" evidence="6">
    <location>
        <begin position="414"/>
        <end position="478"/>
    </location>
</feature>
<dbReference type="PANTHER" id="PTHR14407:SF9">
    <property type="entry name" value="BLOC-3 COMPLEX MEMBER HPS4"/>
    <property type="match status" value="1"/>
</dbReference>
<keyword evidence="3" id="KW-0809">Transit peptide</keyword>
<feature type="region of interest" description="Disordered" evidence="6">
    <location>
        <begin position="507"/>
        <end position="618"/>
    </location>
</feature>
<dbReference type="EMBL" id="JAFJMO010000011">
    <property type="protein sequence ID" value="KAJ8263277.1"/>
    <property type="molecule type" value="Genomic_DNA"/>
</dbReference>
<dbReference type="GO" id="GO:0005743">
    <property type="term" value="C:mitochondrial inner membrane"/>
    <property type="evidence" value="ECO:0007669"/>
    <property type="project" value="UniProtKB-SubCell"/>
</dbReference>
<keyword evidence="2" id="KW-0999">Mitochondrion inner membrane</keyword>
<dbReference type="InterPro" id="IPR026091">
    <property type="entry name" value="HPS4"/>
</dbReference>
<dbReference type="InterPro" id="IPR001349">
    <property type="entry name" value="Cyt_c_oxidase_su6a"/>
</dbReference>
<organism evidence="9 10">
    <name type="scientific">Conger conger</name>
    <name type="common">Conger eel</name>
    <name type="synonym">Muraena conger</name>
    <dbReference type="NCBI Taxonomy" id="82655"/>
    <lineage>
        <taxon>Eukaryota</taxon>
        <taxon>Metazoa</taxon>
        <taxon>Chordata</taxon>
        <taxon>Craniata</taxon>
        <taxon>Vertebrata</taxon>
        <taxon>Euteleostomi</taxon>
        <taxon>Actinopterygii</taxon>
        <taxon>Neopterygii</taxon>
        <taxon>Teleostei</taxon>
        <taxon>Anguilliformes</taxon>
        <taxon>Congridae</taxon>
        <taxon>Conger</taxon>
    </lineage>
</organism>
<dbReference type="GO" id="GO:0031085">
    <property type="term" value="C:BLOC-3 complex"/>
    <property type="evidence" value="ECO:0007669"/>
    <property type="project" value="TreeGrafter"/>
</dbReference>
<protein>
    <recommendedName>
        <fullName evidence="11">Hermansky-Pudlak syndrome 4 protein</fullName>
    </recommendedName>
</protein>
<keyword evidence="5" id="KW-0472">Membrane</keyword>
<gene>
    <name evidence="9" type="ORF">COCON_G00157340</name>
</gene>
<dbReference type="InterPro" id="IPR043989">
    <property type="entry name" value="CCZ1/INTU/HSP4_longin_3"/>
</dbReference>
<evidence type="ECO:0000256" key="3">
    <source>
        <dbReference type="ARBA" id="ARBA00022946"/>
    </source>
</evidence>
<keyword evidence="10" id="KW-1185">Reference proteome</keyword>
<dbReference type="OrthoDB" id="16754at2759"/>